<dbReference type="GO" id="GO:0016747">
    <property type="term" value="F:acyltransferase activity, transferring groups other than amino-acyl groups"/>
    <property type="evidence" value="ECO:0007669"/>
    <property type="project" value="InterPro"/>
</dbReference>
<dbReference type="OrthoDB" id="2017234at2759"/>
<dbReference type="PANTHER" id="PTHR47489:SF2">
    <property type="entry name" value="GCN5-RELATED N-ACETYLTRANSFERASE 5, CHLOROPLASTIC"/>
    <property type="match status" value="1"/>
</dbReference>
<proteinExistence type="predicted"/>
<name>A0A835HY25_9MAGN</name>
<sequence>MAATISFPFSLNLQKQQQQEKLLVLNTHYFKPHHALSFTPKPSHPFQKYSRYNLNPPFSSSSESSYVTQPLTTGRFLTTEELQKLRELEKFRYFHEFEKGCLSIRVMRGEEMDMTVGLLSESFAESMLLPLNNYVNLLAFLVKQYMIERRGSMPHTATLVGYYRQGDEGEEELAGTVEVSFDKRGANATPPSPTPPKDSPYLCNMTVKKSLRRRGIGWHLLKACEELVSQMSTSTKMYLHCRMIDAAPFHMYTKAGYTIINTDNILILLTLQWRKHLMCKNLPEKSDLEVSSFEDTPVL</sequence>
<dbReference type="PROSITE" id="PS51186">
    <property type="entry name" value="GNAT"/>
    <property type="match status" value="1"/>
</dbReference>
<dbReference type="Proteomes" id="UP000631114">
    <property type="component" value="Unassembled WGS sequence"/>
</dbReference>
<feature type="domain" description="N-acetyltransferase" evidence="1">
    <location>
        <begin position="102"/>
        <end position="283"/>
    </location>
</feature>
<gene>
    <name evidence="2" type="ORF">IFM89_017167</name>
</gene>
<reference evidence="2 3" key="1">
    <citation type="submission" date="2020-10" db="EMBL/GenBank/DDBJ databases">
        <title>The Coptis chinensis genome and diversification of protoberbering-type alkaloids.</title>
        <authorList>
            <person name="Wang B."/>
            <person name="Shu S."/>
            <person name="Song C."/>
            <person name="Liu Y."/>
        </authorList>
    </citation>
    <scope>NUCLEOTIDE SEQUENCE [LARGE SCALE GENOMIC DNA]</scope>
    <source>
        <strain evidence="2">HL-2020</strain>
        <tissue evidence="2">Leaf</tissue>
    </source>
</reference>
<dbReference type="InterPro" id="IPR000182">
    <property type="entry name" value="GNAT_dom"/>
</dbReference>
<organism evidence="2 3">
    <name type="scientific">Coptis chinensis</name>
    <dbReference type="NCBI Taxonomy" id="261450"/>
    <lineage>
        <taxon>Eukaryota</taxon>
        <taxon>Viridiplantae</taxon>
        <taxon>Streptophyta</taxon>
        <taxon>Embryophyta</taxon>
        <taxon>Tracheophyta</taxon>
        <taxon>Spermatophyta</taxon>
        <taxon>Magnoliopsida</taxon>
        <taxon>Ranunculales</taxon>
        <taxon>Ranunculaceae</taxon>
        <taxon>Coptidoideae</taxon>
        <taxon>Coptis</taxon>
    </lineage>
</organism>
<comment type="caution">
    <text evidence="2">The sequence shown here is derived from an EMBL/GenBank/DDBJ whole genome shotgun (WGS) entry which is preliminary data.</text>
</comment>
<dbReference type="CDD" id="cd04301">
    <property type="entry name" value="NAT_SF"/>
    <property type="match status" value="1"/>
</dbReference>
<dbReference type="SUPFAM" id="SSF55729">
    <property type="entry name" value="Acyl-CoA N-acyltransferases (Nat)"/>
    <property type="match status" value="1"/>
</dbReference>
<dbReference type="PANTHER" id="PTHR47489">
    <property type="entry name" value="ACYL-COA N-ACYLTRANSFERASES (NAT) SUPERFAMILY PROTEIN"/>
    <property type="match status" value="1"/>
</dbReference>
<evidence type="ECO:0000313" key="3">
    <source>
        <dbReference type="Proteomes" id="UP000631114"/>
    </source>
</evidence>
<accession>A0A835HY25</accession>
<dbReference type="AlphaFoldDB" id="A0A835HY25"/>
<evidence type="ECO:0000313" key="2">
    <source>
        <dbReference type="EMBL" id="KAF9605428.1"/>
    </source>
</evidence>
<dbReference type="Pfam" id="PF00583">
    <property type="entry name" value="Acetyltransf_1"/>
    <property type="match status" value="1"/>
</dbReference>
<protein>
    <recommendedName>
        <fullName evidence="1">N-acetyltransferase domain-containing protein</fullName>
    </recommendedName>
</protein>
<keyword evidence="3" id="KW-1185">Reference proteome</keyword>
<evidence type="ECO:0000259" key="1">
    <source>
        <dbReference type="PROSITE" id="PS51186"/>
    </source>
</evidence>
<dbReference type="EMBL" id="JADFTS010000005">
    <property type="protein sequence ID" value="KAF9605428.1"/>
    <property type="molecule type" value="Genomic_DNA"/>
</dbReference>
<dbReference type="Gene3D" id="3.40.630.30">
    <property type="match status" value="1"/>
</dbReference>
<dbReference type="InterPro" id="IPR016181">
    <property type="entry name" value="Acyl_CoA_acyltransferase"/>
</dbReference>